<dbReference type="InterPro" id="IPR011009">
    <property type="entry name" value="Kinase-like_dom_sf"/>
</dbReference>
<sequence length="90" mass="9856">SFDLVHGLAFLHQLGIAHLDVKPENLVSNPDGILQVIDFSVSVSAPTEDYRIWGFRGTVDWTAPEVGNKDGPVCCYSPRRADKWSCGAVL</sequence>
<name>A0A0D0CUT8_9AGAR</name>
<evidence type="ECO:0000313" key="7">
    <source>
        <dbReference type="EMBL" id="KIK59633.1"/>
    </source>
</evidence>
<dbReference type="Proteomes" id="UP000053593">
    <property type="component" value="Unassembled WGS sequence"/>
</dbReference>
<dbReference type="PANTHER" id="PTHR24351">
    <property type="entry name" value="RIBOSOMAL PROTEIN S6 KINASE"/>
    <property type="match status" value="1"/>
</dbReference>
<proteinExistence type="predicted"/>
<evidence type="ECO:0000313" key="8">
    <source>
        <dbReference type="Proteomes" id="UP000053593"/>
    </source>
</evidence>
<keyword evidence="2" id="KW-0808">Transferase</keyword>
<dbReference type="OrthoDB" id="4062651at2759"/>
<feature type="non-terminal residue" evidence="7">
    <location>
        <position position="1"/>
    </location>
</feature>
<keyword evidence="4" id="KW-0418">Kinase</keyword>
<dbReference type="Gene3D" id="1.10.510.10">
    <property type="entry name" value="Transferase(Phosphotransferase) domain 1"/>
    <property type="match status" value="1"/>
</dbReference>
<keyword evidence="1" id="KW-0723">Serine/threonine-protein kinase</keyword>
<gene>
    <name evidence="7" type="ORF">GYMLUDRAFT_120032</name>
</gene>
<dbReference type="GO" id="GO:0004674">
    <property type="term" value="F:protein serine/threonine kinase activity"/>
    <property type="evidence" value="ECO:0007669"/>
    <property type="project" value="UniProtKB-KW"/>
</dbReference>
<evidence type="ECO:0000256" key="3">
    <source>
        <dbReference type="ARBA" id="ARBA00022741"/>
    </source>
</evidence>
<keyword evidence="8" id="KW-1185">Reference proteome</keyword>
<evidence type="ECO:0000256" key="5">
    <source>
        <dbReference type="ARBA" id="ARBA00022840"/>
    </source>
</evidence>
<reference evidence="7 8" key="1">
    <citation type="submission" date="2014-04" db="EMBL/GenBank/DDBJ databases">
        <title>Evolutionary Origins and Diversification of the Mycorrhizal Mutualists.</title>
        <authorList>
            <consortium name="DOE Joint Genome Institute"/>
            <consortium name="Mycorrhizal Genomics Consortium"/>
            <person name="Kohler A."/>
            <person name="Kuo A."/>
            <person name="Nagy L.G."/>
            <person name="Floudas D."/>
            <person name="Copeland A."/>
            <person name="Barry K.W."/>
            <person name="Cichocki N."/>
            <person name="Veneault-Fourrey C."/>
            <person name="LaButti K."/>
            <person name="Lindquist E.A."/>
            <person name="Lipzen A."/>
            <person name="Lundell T."/>
            <person name="Morin E."/>
            <person name="Murat C."/>
            <person name="Riley R."/>
            <person name="Ohm R."/>
            <person name="Sun H."/>
            <person name="Tunlid A."/>
            <person name="Henrissat B."/>
            <person name="Grigoriev I.V."/>
            <person name="Hibbett D.S."/>
            <person name="Martin F."/>
        </authorList>
    </citation>
    <scope>NUCLEOTIDE SEQUENCE [LARGE SCALE GENOMIC DNA]</scope>
    <source>
        <strain evidence="7 8">FD-317 M1</strain>
    </source>
</reference>
<feature type="non-terminal residue" evidence="7">
    <location>
        <position position="90"/>
    </location>
</feature>
<evidence type="ECO:0000256" key="2">
    <source>
        <dbReference type="ARBA" id="ARBA00022679"/>
    </source>
</evidence>
<evidence type="ECO:0000256" key="4">
    <source>
        <dbReference type="ARBA" id="ARBA00022777"/>
    </source>
</evidence>
<accession>A0A0D0CUT8</accession>
<protein>
    <recommendedName>
        <fullName evidence="6">Protein kinase domain-containing protein</fullName>
    </recommendedName>
</protein>
<organism evidence="7 8">
    <name type="scientific">Collybiopsis luxurians FD-317 M1</name>
    <dbReference type="NCBI Taxonomy" id="944289"/>
    <lineage>
        <taxon>Eukaryota</taxon>
        <taxon>Fungi</taxon>
        <taxon>Dikarya</taxon>
        <taxon>Basidiomycota</taxon>
        <taxon>Agaricomycotina</taxon>
        <taxon>Agaricomycetes</taxon>
        <taxon>Agaricomycetidae</taxon>
        <taxon>Agaricales</taxon>
        <taxon>Marasmiineae</taxon>
        <taxon>Omphalotaceae</taxon>
        <taxon>Collybiopsis</taxon>
        <taxon>Collybiopsis luxurians</taxon>
    </lineage>
</organism>
<dbReference type="PROSITE" id="PS50011">
    <property type="entry name" value="PROTEIN_KINASE_DOM"/>
    <property type="match status" value="1"/>
</dbReference>
<evidence type="ECO:0000259" key="6">
    <source>
        <dbReference type="PROSITE" id="PS50011"/>
    </source>
</evidence>
<keyword evidence="3" id="KW-0547">Nucleotide-binding</keyword>
<dbReference type="AlphaFoldDB" id="A0A0D0CUT8"/>
<dbReference type="SUPFAM" id="SSF56112">
    <property type="entry name" value="Protein kinase-like (PK-like)"/>
    <property type="match status" value="1"/>
</dbReference>
<dbReference type="GO" id="GO:0005524">
    <property type="term" value="F:ATP binding"/>
    <property type="evidence" value="ECO:0007669"/>
    <property type="project" value="UniProtKB-KW"/>
</dbReference>
<dbReference type="EMBL" id="KN834779">
    <property type="protein sequence ID" value="KIK59633.1"/>
    <property type="molecule type" value="Genomic_DNA"/>
</dbReference>
<dbReference type="Pfam" id="PF00069">
    <property type="entry name" value="Pkinase"/>
    <property type="match status" value="1"/>
</dbReference>
<dbReference type="HOGENOM" id="CLU_000288_7_30_1"/>
<evidence type="ECO:0000256" key="1">
    <source>
        <dbReference type="ARBA" id="ARBA00022527"/>
    </source>
</evidence>
<keyword evidence="5" id="KW-0067">ATP-binding</keyword>
<dbReference type="InterPro" id="IPR000719">
    <property type="entry name" value="Prot_kinase_dom"/>
</dbReference>
<feature type="domain" description="Protein kinase" evidence="6">
    <location>
        <begin position="1"/>
        <end position="90"/>
    </location>
</feature>